<evidence type="ECO:0000259" key="1">
    <source>
        <dbReference type="PROSITE" id="PS50995"/>
    </source>
</evidence>
<dbReference type="RefSeq" id="WP_128157669.1">
    <property type="nucleotide sequence ID" value="NZ_JBHSOM010000010.1"/>
</dbReference>
<comment type="caution">
    <text evidence="2">The sequence shown here is derived from an EMBL/GenBank/DDBJ whole genome shotgun (WGS) entry which is preliminary data.</text>
</comment>
<evidence type="ECO:0000313" key="2">
    <source>
        <dbReference type="EMBL" id="RWR48950.1"/>
    </source>
</evidence>
<reference evidence="2" key="2">
    <citation type="submission" date="2019-01" db="EMBL/GenBank/DDBJ databases">
        <authorList>
            <person name="Li Y."/>
        </authorList>
    </citation>
    <scope>NUCLEOTIDE SEQUENCE [LARGE SCALE GENOMIC DNA]</scope>
    <source>
        <strain evidence="2">CGMCC 1.12963</strain>
    </source>
</reference>
<sequence>MAEAEDPGAGHGYVLDEQVGYMLRRAYQRNSLIFSELVPGGLTTTQFSVLYRLGEQGAMSQNMLGRSVEMDGATTKGVVDRLAQRGLLATAPDPGDRRRRTVSLTPAGAAALAAAITAAKEVTRTTLAPLRPAERKTFLRLLARLM</sequence>
<dbReference type="PANTHER" id="PTHR33164">
    <property type="entry name" value="TRANSCRIPTIONAL REGULATOR, MARR FAMILY"/>
    <property type="match status" value="1"/>
</dbReference>
<protein>
    <submittedName>
        <fullName evidence="2">MarR family transcriptional regulator</fullName>
    </submittedName>
</protein>
<dbReference type="PANTHER" id="PTHR33164:SF95">
    <property type="entry name" value="TRANSCRIPTIONAL REGULATOR"/>
    <property type="match status" value="1"/>
</dbReference>
<name>A0A3S3LWM2_9RHOB</name>
<dbReference type="InterPro" id="IPR039422">
    <property type="entry name" value="MarR/SlyA-like"/>
</dbReference>
<evidence type="ECO:0000313" key="3">
    <source>
        <dbReference type="Proteomes" id="UP000288071"/>
    </source>
</evidence>
<feature type="domain" description="HTH marR-type" evidence="1">
    <location>
        <begin position="16"/>
        <end position="146"/>
    </location>
</feature>
<dbReference type="InterPro" id="IPR000835">
    <property type="entry name" value="HTH_MarR-typ"/>
</dbReference>
<dbReference type="EMBL" id="SAVA01000013">
    <property type="protein sequence ID" value="RWR48950.1"/>
    <property type="molecule type" value="Genomic_DNA"/>
</dbReference>
<dbReference type="Gene3D" id="1.10.10.10">
    <property type="entry name" value="Winged helix-like DNA-binding domain superfamily/Winged helix DNA-binding domain"/>
    <property type="match status" value="1"/>
</dbReference>
<gene>
    <name evidence="2" type="ORF">EOW66_17685</name>
</gene>
<dbReference type="GO" id="GO:0006950">
    <property type="term" value="P:response to stress"/>
    <property type="evidence" value="ECO:0007669"/>
    <property type="project" value="TreeGrafter"/>
</dbReference>
<dbReference type="PROSITE" id="PS50995">
    <property type="entry name" value="HTH_MARR_2"/>
    <property type="match status" value="1"/>
</dbReference>
<dbReference type="GO" id="GO:0003700">
    <property type="term" value="F:DNA-binding transcription factor activity"/>
    <property type="evidence" value="ECO:0007669"/>
    <property type="project" value="InterPro"/>
</dbReference>
<dbReference type="InterPro" id="IPR036390">
    <property type="entry name" value="WH_DNA-bd_sf"/>
</dbReference>
<dbReference type="AlphaFoldDB" id="A0A3S3LWM2"/>
<dbReference type="Proteomes" id="UP000288071">
    <property type="component" value="Unassembled WGS sequence"/>
</dbReference>
<dbReference type="SUPFAM" id="SSF46785">
    <property type="entry name" value="Winged helix' DNA-binding domain"/>
    <property type="match status" value="1"/>
</dbReference>
<accession>A0A3S3LWM2</accession>
<proteinExistence type="predicted"/>
<dbReference type="InterPro" id="IPR036388">
    <property type="entry name" value="WH-like_DNA-bd_sf"/>
</dbReference>
<organism evidence="2 3">
    <name type="scientific">Paenirhodobacter huangdaonensis</name>
    <dbReference type="NCBI Taxonomy" id="2501515"/>
    <lineage>
        <taxon>Bacteria</taxon>
        <taxon>Pseudomonadati</taxon>
        <taxon>Pseudomonadota</taxon>
        <taxon>Alphaproteobacteria</taxon>
        <taxon>Rhodobacterales</taxon>
        <taxon>Rhodobacter group</taxon>
        <taxon>Paenirhodobacter</taxon>
    </lineage>
</organism>
<keyword evidence="3" id="KW-1185">Reference proteome</keyword>
<dbReference type="SMART" id="SM00347">
    <property type="entry name" value="HTH_MARR"/>
    <property type="match status" value="1"/>
</dbReference>
<dbReference type="Pfam" id="PF01047">
    <property type="entry name" value="MarR"/>
    <property type="match status" value="1"/>
</dbReference>
<reference evidence="2" key="1">
    <citation type="submission" date="2019-01" db="EMBL/GenBank/DDBJ databases">
        <title>Sinorhodobacter populi sp. nov. isolated from the symptomatic bark tissue of Populus euramericana canker.</title>
        <authorList>
            <person name="Xu G."/>
        </authorList>
    </citation>
    <scope>NUCLEOTIDE SEQUENCE [LARGE SCALE GENOMIC DNA]</scope>
    <source>
        <strain evidence="2">CGMCC 1.12963</strain>
    </source>
</reference>